<reference evidence="1 2" key="1">
    <citation type="journal article" date="2008" name="Nature">
        <title>The genome of the model beetle and pest Tribolium castaneum.</title>
        <authorList>
            <consortium name="Tribolium Genome Sequencing Consortium"/>
            <person name="Richards S."/>
            <person name="Gibbs R.A."/>
            <person name="Weinstock G.M."/>
            <person name="Brown S.J."/>
            <person name="Denell R."/>
            <person name="Beeman R.W."/>
            <person name="Gibbs R."/>
            <person name="Beeman R.W."/>
            <person name="Brown S.J."/>
            <person name="Bucher G."/>
            <person name="Friedrich M."/>
            <person name="Grimmelikhuijzen C.J."/>
            <person name="Klingler M."/>
            <person name="Lorenzen M."/>
            <person name="Richards S."/>
            <person name="Roth S."/>
            <person name="Schroder R."/>
            <person name="Tautz D."/>
            <person name="Zdobnov E.M."/>
            <person name="Muzny D."/>
            <person name="Gibbs R.A."/>
            <person name="Weinstock G.M."/>
            <person name="Attaway T."/>
            <person name="Bell S."/>
            <person name="Buhay C.J."/>
            <person name="Chandrabose M.N."/>
            <person name="Chavez D."/>
            <person name="Clerk-Blankenburg K.P."/>
            <person name="Cree A."/>
            <person name="Dao M."/>
            <person name="Davis C."/>
            <person name="Chacko J."/>
            <person name="Dinh H."/>
            <person name="Dugan-Rocha S."/>
            <person name="Fowler G."/>
            <person name="Garner T.T."/>
            <person name="Garnes J."/>
            <person name="Gnirke A."/>
            <person name="Hawes A."/>
            <person name="Hernandez J."/>
            <person name="Hines S."/>
            <person name="Holder M."/>
            <person name="Hume J."/>
            <person name="Jhangiani S.N."/>
            <person name="Joshi V."/>
            <person name="Khan Z.M."/>
            <person name="Jackson L."/>
            <person name="Kovar C."/>
            <person name="Kowis A."/>
            <person name="Lee S."/>
            <person name="Lewis L.R."/>
            <person name="Margolis J."/>
            <person name="Morgan M."/>
            <person name="Nazareth L.V."/>
            <person name="Nguyen N."/>
            <person name="Okwuonu G."/>
            <person name="Parker D."/>
            <person name="Richards S."/>
            <person name="Ruiz S.J."/>
            <person name="Santibanez J."/>
            <person name="Savard J."/>
            <person name="Scherer S.E."/>
            <person name="Schneider B."/>
            <person name="Sodergren E."/>
            <person name="Tautz D."/>
            <person name="Vattahil S."/>
            <person name="Villasana D."/>
            <person name="White C.S."/>
            <person name="Wright R."/>
            <person name="Park Y."/>
            <person name="Beeman R.W."/>
            <person name="Lord J."/>
            <person name="Oppert B."/>
            <person name="Lorenzen M."/>
            <person name="Brown S."/>
            <person name="Wang L."/>
            <person name="Savard J."/>
            <person name="Tautz D."/>
            <person name="Richards S."/>
            <person name="Weinstock G."/>
            <person name="Gibbs R.A."/>
            <person name="Liu Y."/>
            <person name="Worley K."/>
            <person name="Weinstock G."/>
            <person name="Elsik C.G."/>
            <person name="Reese J.T."/>
            <person name="Elhaik E."/>
            <person name="Landan G."/>
            <person name="Graur D."/>
            <person name="Arensburger P."/>
            <person name="Atkinson P."/>
            <person name="Beeman R.W."/>
            <person name="Beidler J."/>
            <person name="Brown S.J."/>
            <person name="Demuth J.P."/>
            <person name="Drury D.W."/>
            <person name="Du Y.Z."/>
            <person name="Fujiwara H."/>
            <person name="Lorenzen M."/>
            <person name="Maselli V."/>
            <person name="Osanai M."/>
            <person name="Park Y."/>
            <person name="Robertson H.M."/>
            <person name="Tu Z."/>
            <person name="Wang J.J."/>
            <person name="Wang S."/>
            <person name="Richards S."/>
            <person name="Song H."/>
            <person name="Zhang L."/>
            <person name="Sodergren E."/>
            <person name="Werner D."/>
            <person name="Stanke M."/>
            <person name="Morgenstern B."/>
            <person name="Solovyev V."/>
            <person name="Kosarev P."/>
            <person name="Brown G."/>
            <person name="Chen H.C."/>
            <person name="Ermolaeva O."/>
            <person name="Hlavina W."/>
            <person name="Kapustin Y."/>
            <person name="Kiryutin B."/>
            <person name="Kitts P."/>
            <person name="Maglott D."/>
            <person name="Pruitt K."/>
            <person name="Sapojnikov V."/>
            <person name="Souvorov A."/>
            <person name="Mackey A.J."/>
            <person name="Waterhouse R.M."/>
            <person name="Wyder S."/>
            <person name="Zdobnov E.M."/>
            <person name="Zdobnov E.M."/>
            <person name="Wyder S."/>
            <person name="Kriventseva E.V."/>
            <person name="Kadowaki T."/>
            <person name="Bork P."/>
            <person name="Aranda M."/>
            <person name="Bao R."/>
            <person name="Beermann A."/>
            <person name="Berns N."/>
            <person name="Bolognesi R."/>
            <person name="Bonneton F."/>
            <person name="Bopp D."/>
            <person name="Brown S.J."/>
            <person name="Bucher G."/>
            <person name="Butts T."/>
            <person name="Chaumot A."/>
            <person name="Denell R.E."/>
            <person name="Ferrier D.E."/>
            <person name="Friedrich M."/>
            <person name="Gordon C.M."/>
            <person name="Jindra M."/>
            <person name="Klingler M."/>
            <person name="Lan Q."/>
            <person name="Lattorff H.M."/>
            <person name="Laudet V."/>
            <person name="von Levetsow C."/>
            <person name="Liu Z."/>
            <person name="Lutz R."/>
            <person name="Lynch J.A."/>
            <person name="da Fonseca R.N."/>
            <person name="Posnien N."/>
            <person name="Reuter R."/>
            <person name="Roth S."/>
            <person name="Savard J."/>
            <person name="Schinko J.B."/>
            <person name="Schmitt C."/>
            <person name="Schoppmeier M."/>
            <person name="Schroder R."/>
            <person name="Shippy T.D."/>
            <person name="Simonnet F."/>
            <person name="Marques-Souza H."/>
            <person name="Tautz D."/>
            <person name="Tomoyasu Y."/>
            <person name="Trauner J."/>
            <person name="Van der Zee M."/>
            <person name="Vervoort M."/>
            <person name="Wittkopp N."/>
            <person name="Wimmer E.A."/>
            <person name="Yang X."/>
            <person name="Jones A.K."/>
            <person name="Sattelle D.B."/>
            <person name="Ebert P.R."/>
            <person name="Nelson D."/>
            <person name="Scott J.G."/>
            <person name="Beeman R.W."/>
            <person name="Muthukrishnan S."/>
            <person name="Kramer K.J."/>
            <person name="Arakane Y."/>
            <person name="Beeman R.W."/>
            <person name="Zhu Q."/>
            <person name="Hogenkamp D."/>
            <person name="Dixit R."/>
            <person name="Oppert B."/>
            <person name="Jiang H."/>
            <person name="Zou Z."/>
            <person name="Marshall J."/>
            <person name="Elpidina E."/>
            <person name="Vinokurov K."/>
            <person name="Oppert C."/>
            <person name="Zou Z."/>
            <person name="Evans J."/>
            <person name="Lu Z."/>
            <person name="Zhao P."/>
            <person name="Sumathipala N."/>
            <person name="Altincicek B."/>
            <person name="Vilcinskas A."/>
            <person name="Williams M."/>
            <person name="Hultmark D."/>
            <person name="Hetru C."/>
            <person name="Jiang H."/>
            <person name="Grimmelikhuijzen C.J."/>
            <person name="Hauser F."/>
            <person name="Cazzamali G."/>
            <person name="Williamson M."/>
            <person name="Park Y."/>
            <person name="Li B."/>
            <person name="Tanaka Y."/>
            <person name="Predel R."/>
            <person name="Neupert S."/>
            <person name="Schachtner J."/>
            <person name="Verleyen P."/>
            <person name="Raible F."/>
            <person name="Bork P."/>
            <person name="Friedrich M."/>
            <person name="Walden K.K."/>
            <person name="Robertson H.M."/>
            <person name="Angeli S."/>
            <person name="Foret S."/>
            <person name="Bucher G."/>
            <person name="Schuetz S."/>
            <person name="Maleszka R."/>
            <person name="Wimmer E.A."/>
            <person name="Beeman R.W."/>
            <person name="Lorenzen M."/>
            <person name="Tomoyasu Y."/>
            <person name="Miller S.C."/>
            <person name="Grossmann D."/>
            <person name="Bucher G."/>
        </authorList>
    </citation>
    <scope>NUCLEOTIDE SEQUENCE [LARGE SCALE GENOMIC DNA]</scope>
    <source>
        <strain evidence="1 2">Georgia GA2</strain>
    </source>
</reference>
<gene>
    <name evidence="1" type="primary">AUGUSTUS-3.0.2_00429</name>
    <name evidence="1" type="ORF">TcasGA2_TC000429</name>
</gene>
<keyword evidence="2" id="KW-1185">Reference proteome</keyword>
<name>D6WAC5_TRICA</name>
<dbReference type="AlphaFoldDB" id="D6WAC5"/>
<proteinExistence type="predicted"/>
<reference evidence="1 2" key="2">
    <citation type="journal article" date="2010" name="Nucleic Acids Res.">
        <title>BeetleBase in 2010: revisions to provide comprehensive genomic information for Tribolium castaneum.</title>
        <authorList>
            <person name="Kim H.S."/>
            <person name="Murphy T."/>
            <person name="Xia J."/>
            <person name="Caragea D."/>
            <person name="Park Y."/>
            <person name="Beeman R.W."/>
            <person name="Lorenzen M.D."/>
            <person name="Butcher S."/>
            <person name="Manak J.R."/>
            <person name="Brown S.J."/>
        </authorList>
    </citation>
    <scope>GENOME REANNOTATION</scope>
    <source>
        <strain evidence="1 2">Georgia GA2</strain>
    </source>
</reference>
<dbReference type="HOGENOM" id="CLU_2471977_0_0_1"/>
<organism evidence="1 2">
    <name type="scientific">Tribolium castaneum</name>
    <name type="common">Red flour beetle</name>
    <dbReference type="NCBI Taxonomy" id="7070"/>
    <lineage>
        <taxon>Eukaryota</taxon>
        <taxon>Metazoa</taxon>
        <taxon>Ecdysozoa</taxon>
        <taxon>Arthropoda</taxon>
        <taxon>Hexapoda</taxon>
        <taxon>Insecta</taxon>
        <taxon>Pterygota</taxon>
        <taxon>Neoptera</taxon>
        <taxon>Endopterygota</taxon>
        <taxon>Coleoptera</taxon>
        <taxon>Polyphaga</taxon>
        <taxon>Cucujiformia</taxon>
        <taxon>Tenebrionidae</taxon>
        <taxon>Tenebrionidae incertae sedis</taxon>
        <taxon>Tribolium</taxon>
    </lineage>
</organism>
<dbReference type="EMBL" id="KQ971312">
    <property type="protein sequence ID" value="EEZ98028.1"/>
    <property type="molecule type" value="Genomic_DNA"/>
</dbReference>
<sequence>MRGVWPAPSYISKYSLGARGQAAEERACIDRQMKVPTCLLPPRWPVTVPPWMLCRQRWHRDSLFTVAVDASRHQRLSKPVYHMLMIDD</sequence>
<protein>
    <submittedName>
        <fullName evidence="1">Uncharacterized protein</fullName>
    </submittedName>
</protein>
<accession>D6WAC5</accession>
<evidence type="ECO:0000313" key="1">
    <source>
        <dbReference type="EMBL" id="EEZ98028.1"/>
    </source>
</evidence>
<evidence type="ECO:0000313" key="2">
    <source>
        <dbReference type="Proteomes" id="UP000007266"/>
    </source>
</evidence>
<dbReference type="Proteomes" id="UP000007266">
    <property type="component" value="Linkage group 2"/>
</dbReference>